<dbReference type="AlphaFoldDB" id="A0A8T0B7E1"/>
<dbReference type="PANTHER" id="PTHR31025">
    <property type="entry name" value="SI:CH211-196P9.1-RELATED"/>
    <property type="match status" value="1"/>
</dbReference>
<gene>
    <name evidence="2" type="ORF">HF521_003390</name>
</gene>
<evidence type="ECO:0000256" key="1">
    <source>
        <dbReference type="SAM" id="MobiDB-lite"/>
    </source>
</evidence>
<protein>
    <submittedName>
        <fullName evidence="2">Uncharacterized protein</fullName>
    </submittedName>
</protein>
<evidence type="ECO:0000313" key="3">
    <source>
        <dbReference type="Proteomes" id="UP000606274"/>
    </source>
</evidence>
<feature type="region of interest" description="Disordered" evidence="1">
    <location>
        <begin position="159"/>
        <end position="249"/>
    </location>
</feature>
<dbReference type="Proteomes" id="UP000606274">
    <property type="component" value="Unassembled WGS sequence"/>
</dbReference>
<dbReference type="EMBL" id="JABFDY010000012">
    <property type="protein sequence ID" value="KAF7700432.1"/>
    <property type="molecule type" value="Genomic_DNA"/>
</dbReference>
<feature type="region of interest" description="Disordered" evidence="1">
    <location>
        <begin position="1"/>
        <end position="44"/>
    </location>
</feature>
<reference evidence="2" key="1">
    <citation type="submission" date="2020-08" db="EMBL/GenBank/DDBJ databases">
        <title>Chromosome-level assembly of Southern catfish (Silurus meridionalis) provides insights into visual adaptation to the nocturnal and benthic lifestyles.</title>
        <authorList>
            <person name="Zhang Y."/>
            <person name="Wang D."/>
            <person name="Peng Z."/>
        </authorList>
    </citation>
    <scope>NUCLEOTIDE SEQUENCE</scope>
    <source>
        <strain evidence="2">SWU-2019-XX</strain>
        <tissue evidence="2">Muscle</tissue>
    </source>
</reference>
<keyword evidence="3" id="KW-1185">Reference proteome</keyword>
<sequence length="497" mass="56565">MIHPEEQASNSGHPQSLSDGSSASPSNEPPQTNLHGATSLKRATPKKVLQLPSPEYVIYTDNELEQVRKHYFEMKNIGREGGCTLSKELRCRLVRNTMTNMVSILRATVEAEDVRYPSKEEITAMAKRLVEYYPMLQDKPGGSKHSWVTLFRQLYKRLQNIRSPQRTQGPTPERGRRRKRRRIDFGTSSEQGDGTSTEEYDADSSASTVILDASPARSSTPERVTAKLQNLSDRIDENRSTDQDSQQAQARHYRTLQEVYKRPNKDAVAQLLDLEFEARRAFIDSDTLKDQDRPAKIIEAYPCFKDLNHVLGELCRIVSKDNTAYIKEVKERWDTFQSQAIFYGIMKKVMKPPVTLNTEERAINMLKSLPAMFPSAVAPPKKLGRESEALLHVLMPSEDPNTYLQRRPLSCPVLIVDKENCMVAIGTTPVATFPKNHLHEGALYLMAYYALHLTYPKCIATLLSVLQTEVLQDEIHERDTTSSYRKAMAEWKKFIGE</sequence>
<evidence type="ECO:0000313" key="2">
    <source>
        <dbReference type="EMBL" id="KAF7700432.1"/>
    </source>
</evidence>
<dbReference type="OrthoDB" id="8962263at2759"/>
<feature type="compositionally biased region" description="Polar residues" evidence="1">
    <location>
        <begin position="186"/>
        <end position="195"/>
    </location>
</feature>
<proteinExistence type="predicted"/>
<dbReference type="PANTHER" id="PTHR31025:SF9">
    <property type="entry name" value="SI:DKEY-286J15.1"/>
    <property type="match status" value="1"/>
</dbReference>
<comment type="caution">
    <text evidence="2">The sequence shown here is derived from an EMBL/GenBank/DDBJ whole genome shotgun (WGS) entry which is preliminary data.</text>
</comment>
<feature type="compositionally biased region" description="Polar residues" evidence="1">
    <location>
        <begin position="7"/>
        <end position="36"/>
    </location>
</feature>
<organism evidence="2 3">
    <name type="scientific">Silurus meridionalis</name>
    <name type="common">Southern catfish</name>
    <name type="synonym">Silurus soldatovi meridionalis</name>
    <dbReference type="NCBI Taxonomy" id="175797"/>
    <lineage>
        <taxon>Eukaryota</taxon>
        <taxon>Metazoa</taxon>
        <taxon>Chordata</taxon>
        <taxon>Craniata</taxon>
        <taxon>Vertebrata</taxon>
        <taxon>Euteleostomi</taxon>
        <taxon>Actinopterygii</taxon>
        <taxon>Neopterygii</taxon>
        <taxon>Teleostei</taxon>
        <taxon>Ostariophysi</taxon>
        <taxon>Siluriformes</taxon>
        <taxon>Siluridae</taxon>
        <taxon>Silurus</taxon>
    </lineage>
</organism>
<feature type="compositionally biased region" description="Polar residues" evidence="1">
    <location>
        <begin position="216"/>
        <end position="232"/>
    </location>
</feature>
<accession>A0A8T0B7E1</accession>
<name>A0A8T0B7E1_SILME</name>
<feature type="compositionally biased region" description="Basic and acidic residues" evidence="1">
    <location>
        <begin position="233"/>
        <end position="242"/>
    </location>
</feature>
<feature type="compositionally biased region" description="Polar residues" evidence="1">
    <location>
        <begin position="160"/>
        <end position="170"/>
    </location>
</feature>